<keyword evidence="1" id="KW-1133">Transmembrane helix</keyword>
<keyword evidence="1" id="KW-0812">Transmembrane</keyword>
<feature type="transmembrane region" description="Helical" evidence="1">
    <location>
        <begin position="206"/>
        <end position="229"/>
    </location>
</feature>
<evidence type="ECO:0000313" key="3">
    <source>
        <dbReference type="Proteomes" id="UP000094172"/>
    </source>
</evidence>
<evidence type="ECO:0000256" key="1">
    <source>
        <dbReference type="SAM" id="Phobius"/>
    </source>
</evidence>
<dbReference type="Proteomes" id="UP000094172">
    <property type="component" value="Unassembled WGS sequence"/>
</dbReference>
<name>A0A1E3VJ03_9HYPH</name>
<evidence type="ECO:0008006" key="4">
    <source>
        <dbReference type="Google" id="ProtNLM"/>
    </source>
</evidence>
<keyword evidence="1" id="KW-0472">Membrane</keyword>
<organism evidence="2 3">
    <name type="scientific">Methyloceanibacter stevinii</name>
    <dbReference type="NCBI Taxonomy" id="1774970"/>
    <lineage>
        <taxon>Bacteria</taxon>
        <taxon>Pseudomonadati</taxon>
        <taxon>Pseudomonadota</taxon>
        <taxon>Alphaproteobacteria</taxon>
        <taxon>Hyphomicrobiales</taxon>
        <taxon>Hyphomicrobiaceae</taxon>
        <taxon>Methyloceanibacter</taxon>
    </lineage>
</organism>
<dbReference type="RefSeq" id="WP_069445555.1">
    <property type="nucleotide sequence ID" value="NZ_LPWE01000014.1"/>
</dbReference>
<feature type="transmembrane region" description="Helical" evidence="1">
    <location>
        <begin position="46"/>
        <end position="70"/>
    </location>
</feature>
<dbReference type="EMBL" id="LPWE01000014">
    <property type="protein sequence ID" value="ODR93492.1"/>
    <property type="molecule type" value="Genomic_DNA"/>
</dbReference>
<feature type="transmembrane region" description="Helical" evidence="1">
    <location>
        <begin position="91"/>
        <end position="110"/>
    </location>
</feature>
<reference evidence="2 3" key="1">
    <citation type="journal article" date="2016" name="Environ. Microbiol.">
        <title>New Methyloceanibacter diversity from North Sea sediments includes methanotroph containing solely the soluble methane monooxygenase.</title>
        <authorList>
            <person name="Vekeman B."/>
            <person name="Kerckhof F.M."/>
            <person name="Cremers G."/>
            <person name="de Vos P."/>
            <person name="Vandamme P."/>
            <person name="Boon N."/>
            <person name="Op den Camp H.J."/>
            <person name="Heylen K."/>
        </authorList>
    </citation>
    <scope>NUCLEOTIDE SEQUENCE [LARGE SCALE GENOMIC DNA]</scope>
    <source>
        <strain evidence="2 3">R-67176</strain>
    </source>
</reference>
<feature type="transmembrane region" description="Helical" evidence="1">
    <location>
        <begin position="122"/>
        <end position="147"/>
    </location>
</feature>
<evidence type="ECO:0000313" key="2">
    <source>
        <dbReference type="EMBL" id="ODR93492.1"/>
    </source>
</evidence>
<protein>
    <recommendedName>
        <fullName evidence="4">DUF1345 domain-containing protein</fullName>
    </recommendedName>
</protein>
<dbReference type="InterPro" id="IPR009781">
    <property type="entry name" value="DUF1345"/>
</dbReference>
<comment type="caution">
    <text evidence="2">The sequence shown here is derived from an EMBL/GenBank/DDBJ whole genome shotgun (WGS) entry which is preliminary data.</text>
</comment>
<feature type="transmembrane region" description="Helical" evidence="1">
    <location>
        <begin position="22"/>
        <end position="40"/>
    </location>
</feature>
<dbReference type="Pfam" id="PF07077">
    <property type="entry name" value="DUF1345"/>
    <property type="match status" value="1"/>
</dbReference>
<keyword evidence="3" id="KW-1185">Reference proteome</keyword>
<dbReference type="AlphaFoldDB" id="A0A1E3VJ03"/>
<sequence>MSTTPSPRRRFRDTRVSRFLQARWRLMFATLVCVALIALLPDDFLLVTRFLIGWDAGVALYLVLVTVMVLRSDPGRIRREADLQDEGRITIPVLTVIAGMASLGAIVFWLRAASASGSAQPLYLALMFLTTLLSWLFIHTMFALHYAHEYYTERRGQGGGMRFPETDDPDYWDFVYFSFVIGTSTAVSDVAITSCTIRRTATAHGLVAFVFNVTMIALTVSIAGDAISIK</sequence>
<gene>
    <name evidence="2" type="ORF">AUC70_11515</name>
</gene>
<proteinExistence type="predicted"/>
<accession>A0A1E3VJ03</accession>